<evidence type="ECO:0000256" key="1">
    <source>
        <dbReference type="ARBA" id="ARBA00010556"/>
    </source>
</evidence>
<dbReference type="InterPro" id="IPR051802">
    <property type="entry name" value="YfhM-like"/>
</dbReference>
<keyword evidence="2" id="KW-0732">Signal</keyword>
<dbReference type="EMBL" id="UFXS01000001">
    <property type="protein sequence ID" value="STD55504.1"/>
    <property type="molecule type" value="Genomic_DNA"/>
</dbReference>
<gene>
    <name evidence="5" type="ORF">NCTC13456_01573</name>
</gene>
<reference evidence="5 6" key="1">
    <citation type="submission" date="2018-06" db="EMBL/GenBank/DDBJ databases">
        <authorList>
            <consortium name="Pathogen Informatics"/>
            <person name="Doyle S."/>
        </authorList>
    </citation>
    <scope>NUCLEOTIDE SEQUENCE [LARGE SCALE GENOMIC DNA]</scope>
    <source>
        <strain evidence="5 6">NCTC13456</strain>
    </source>
</reference>
<dbReference type="SMART" id="SM01359">
    <property type="entry name" value="A2M_N_2"/>
    <property type="match status" value="1"/>
</dbReference>
<sequence length="2035" mass="233040">MKQLLFLLLILTNSMLMAQSPTIDQKWKEIDQQMQNGQFKSIQPKIDELKTLSKKQNNQQSYLKALFYEAKIKVATSDETDDVNFVFDLFKKDLDEKSIVNNAIVYSYLAELYQLYYNENRWKINSRTNVENQATNDVRFWTEDTFKKTINDYFSKSIQPKNELINAKSQDYKMILNIANDKKNAQQQFDLTPTLYDVLARNYINYLNENDEKDKANQLLSDLVEINKQKNNENAVLYNELILIDSNRGSTSVQEIIKQKESLATKYPKAWYSSYVYATLATDYYGLQEDKLANVNKIFELQQKVAKLYPNSEELENINNLVSKIKSQELSVQAERYINENQNTPIQLTHKNLSQVFVRIFAYNEGFDGKDKVQALNVYNENKIAEAQKFLNSLKVVDQYAIDVKSFEDYQNHSTIVKLNPLKSGRYIVLFSNNSEFRINTKDDIDYLDVMVSKYAINSLNDKLSVVNRETGKPESNVAVEFSNLTNYNKKETKTLTSDKDGIITIPSGWRNLQYRVKDEHTIYSTYYYDYDRDDEDDDSSVKIFTDRAIYRPGQTVYFKGIYYLSKDKTRNIIPNSKLTIALYDVNNKELSKIDLTTNEFGSVNGSFILPSSALTGNFSIRAINEDGYYSFKVEEYKRPKFKVEIEKNKGVYSLNDKVKVEGKAIAFSGANIDNAKVSYRVYRQEIFTFWPWYRSIPAGRGEREEITFGDTTTDAEGKFNFEFVAKPASEKKKDEVRTYNYFIEVNATDINGETQSESSSVKVGDTRMSLNVAVSEKTKADDLKAFKVEVKNLNDEKLDGKGHVEIYSLNAPKEIVRRQKFTTDYNIYSKEEFKKIFPNEPYGDEMNPKTWTTNQKVFESDFDTKISDEIKFNQASNLEEGYYVVKGFVMDGTQKVEVDKLIYVSNEKKANAIKTLLAVSPNKLTFEPKDVAKIEFKSGSKNTFVYYEVEANQTIIEKGFLDLSKKSVVEIPIKEEYRGGIYVNYAMTKFNDVQTGSLNLAVPFTNKQLKVTAEVLRDKLTPGAKEKWQLKIEGPNKDKVSAEVLTSMYDASLDQFASNSLDFNVYDFTNSRRNNPFNLYQFYITNQSRAIYYRTNYDFYARGYAGLDLNLFDFGFNQYRMNRMMMKSVAPGVKIKEVSENEIHVEVQMGAAADVSLEGSVVTALGITRDKKSLGYSTQAGEPGASANVTVRGVSSAEISNALYVVDGVVYDIMPELNSDDIQSMNVLKGEEATALYGARGANGVVIITTKKEANATLDNVKARTNLNETAFFYPNLKTDAKGNIIIEFTTPESLTEWKFMAIAHTPDLKTGYLEQNVRTQKDLMVVPNMPRFLREGDQISVSSKINNLSDKVLNGSAKLMLFDAFTNQPIDAQFKLINAVQDFSVAKGSSDQVTWTIDVPKNVQAVVYRVVASAGDFSDGEESALPILTNRMMVTETLPIYVKEGQKKSFQFDNMINNKSTSLDNFKLTFEMTTNPIWYAIFSLPYLREYPYECAEQVFSRLYGNMISEKVINSNPKIKAVFDDWNKKGELKSKLQLNQDLKNIILEETPWVKNAESEEEQMKQIAVLFQLNQMQTEMKSAFQKLSDKQQSNGGFAWFDGGRPNEYITTHIVSGFGNMKKMDVNFKAFEIDVNPLIKKAIQFIDDENLKRFKEFKKDQKSFKDVVYSDGLHYLYARSFFLEDYPMSKELEEMKTAMLKNLNDTKLDLSLQQKAMAAIVMNRFQMQSAAKIVVNSIKEKAVESDEMGMYWKENQPGWFWYQAPVETQSLLIEAFDEVSKDEKSVEEMKVWLLKNRQTNQWNSTKATTKAVYALMNFGKSWIDADKGIEVKIGNQKFDLDKNAQAGSGYVKTSWNKEEIKPDMGRVEVSKTSPGVAWGAMYWQYFEDLDKIKSAETGIKFNKKLFVKSNSANGPILKEITTSTPIKVGDIVTVRLEISVDRNMQFVHIKDMRASGFEPVNVLSGYKWKGEFGYYESTRDAATNFFSDYMRKGTYVFEYDLKANNAGNFSNGITSMQNMYAPELSAQSEGIRVEIK</sequence>
<dbReference type="Gene3D" id="1.50.10.20">
    <property type="match status" value="1"/>
</dbReference>
<evidence type="ECO:0000256" key="2">
    <source>
        <dbReference type="SAM" id="SignalP"/>
    </source>
</evidence>
<evidence type="ECO:0000259" key="3">
    <source>
        <dbReference type="SMART" id="SM01359"/>
    </source>
</evidence>
<dbReference type="InterPro" id="IPR037066">
    <property type="entry name" value="Plug_dom_sf"/>
</dbReference>
<evidence type="ECO:0000313" key="6">
    <source>
        <dbReference type="Proteomes" id="UP000254737"/>
    </source>
</evidence>
<dbReference type="SUPFAM" id="SSF56935">
    <property type="entry name" value="Porins"/>
    <property type="match status" value="1"/>
</dbReference>
<evidence type="ECO:0000313" key="5">
    <source>
        <dbReference type="EMBL" id="STD55504.1"/>
    </source>
</evidence>
<comment type="similarity">
    <text evidence="1">Belongs to the protease inhibitor I39 (alpha-2-macroglobulin) family. Bacterial alpha-2-macroglobulin subfamily.</text>
</comment>
<organism evidence="5 6">
    <name type="scientific">Empedobacter falsenii</name>
    <dbReference type="NCBI Taxonomy" id="343874"/>
    <lineage>
        <taxon>Bacteria</taxon>
        <taxon>Pseudomonadati</taxon>
        <taxon>Bacteroidota</taxon>
        <taxon>Flavobacteriia</taxon>
        <taxon>Flavobacteriales</taxon>
        <taxon>Weeksellaceae</taxon>
        <taxon>Empedobacter</taxon>
    </lineage>
</organism>
<feature type="domain" description="Alpha-2-macroglobulin" evidence="4">
    <location>
        <begin position="1271"/>
        <end position="1361"/>
    </location>
</feature>
<feature type="chain" id="PRO_5016754534" evidence="2">
    <location>
        <begin position="19"/>
        <end position="2035"/>
    </location>
</feature>
<dbReference type="InterPro" id="IPR002890">
    <property type="entry name" value="MG2"/>
</dbReference>
<proteinExistence type="inferred from homology"/>
<dbReference type="RefSeq" id="WP_114999835.1">
    <property type="nucleotide sequence ID" value="NZ_UFXS01000001.1"/>
</dbReference>
<accession>A0A376G587</accession>
<dbReference type="GO" id="GO:0004866">
    <property type="term" value="F:endopeptidase inhibitor activity"/>
    <property type="evidence" value="ECO:0007669"/>
    <property type="project" value="InterPro"/>
</dbReference>
<dbReference type="Gene3D" id="2.60.40.1930">
    <property type="match status" value="1"/>
</dbReference>
<dbReference type="NCBIfam" id="TIGR04057">
    <property type="entry name" value="SusC_RagA_signa"/>
    <property type="match status" value="1"/>
</dbReference>
<dbReference type="Pfam" id="PF07715">
    <property type="entry name" value="Plug"/>
    <property type="match status" value="1"/>
</dbReference>
<dbReference type="STRING" id="343874.GCA_000805695_03391"/>
<dbReference type="PANTHER" id="PTHR40094:SF1">
    <property type="entry name" value="UBIQUITIN DOMAIN-CONTAINING PROTEIN"/>
    <property type="match status" value="1"/>
</dbReference>
<dbReference type="SMART" id="SM01360">
    <property type="entry name" value="A2M"/>
    <property type="match status" value="1"/>
</dbReference>
<dbReference type="InterPro" id="IPR041246">
    <property type="entry name" value="Bact_MG10"/>
</dbReference>
<feature type="domain" description="Alpha-2-macroglobulin bait region" evidence="3">
    <location>
        <begin position="918"/>
        <end position="1057"/>
    </location>
</feature>
<dbReference type="Proteomes" id="UP000254737">
    <property type="component" value="Unassembled WGS sequence"/>
</dbReference>
<dbReference type="InterPro" id="IPR012910">
    <property type="entry name" value="Plug_dom"/>
</dbReference>
<dbReference type="InterPro" id="IPR011625">
    <property type="entry name" value="A2M_N_BRD"/>
</dbReference>
<dbReference type="Gene3D" id="2.170.130.10">
    <property type="entry name" value="TonB-dependent receptor, plug domain"/>
    <property type="match status" value="1"/>
</dbReference>
<feature type="signal peptide" evidence="2">
    <location>
        <begin position="1"/>
        <end position="18"/>
    </location>
</feature>
<dbReference type="PANTHER" id="PTHR40094">
    <property type="entry name" value="ALPHA-2-MACROGLOBULIN HOMOLOG"/>
    <property type="match status" value="1"/>
</dbReference>
<name>A0A376G587_9FLAO</name>
<dbReference type="SUPFAM" id="SSF48239">
    <property type="entry name" value="Terpenoid cyclases/Protein prenyltransferases"/>
    <property type="match status" value="1"/>
</dbReference>
<dbReference type="InterPro" id="IPR001599">
    <property type="entry name" value="Macroglobln_a2"/>
</dbReference>
<dbReference type="Pfam" id="PF00207">
    <property type="entry name" value="A2M"/>
    <property type="match status" value="1"/>
</dbReference>
<dbReference type="Pfam" id="PF01835">
    <property type="entry name" value="MG2"/>
    <property type="match status" value="1"/>
</dbReference>
<dbReference type="InterPro" id="IPR008930">
    <property type="entry name" value="Terpenoid_cyclase/PrenylTrfase"/>
</dbReference>
<dbReference type="Pfam" id="PF07703">
    <property type="entry name" value="A2M_BRD"/>
    <property type="match status" value="1"/>
</dbReference>
<protein>
    <submittedName>
        <fullName evidence="5">TonB-linked outer membrane protein, SusC/RagA family</fullName>
    </submittedName>
</protein>
<dbReference type="InterPro" id="IPR023997">
    <property type="entry name" value="TonB-dep_OMP_SusC/RagA_CS"/>
</dbReference>
<dbReference type="Pfam" id="PF17973">
    <property type="entry name" value="bMG10"/>
    <property type="match status" value="1"/>
</dbReference>
<evidence type="ECO:0000259" key="4">
    <source>
        <dbReference type="SMART" id="SM01360"/>
    </source>
</evidence>